<dbReference type="Gene3D" id="1.10.30.50">
    <property type="match status" value="1"/>
</dbReference>
<dbReference type="AlphaFoldDB" id="A0A2P0QIE6"/>
<name>A0A2P0QIE6_PSESF</name>
<dbReference type="EMBL" id="KX009065">
    <property type="protein sequence ID" value="ARO45369.1"/>
    <property type="molecule type" value="Genomic_DNA"/>
</dbReference>
<proteinExistence type="predicted"/>
<reference evidence="2" key="1">
    <citation type="submission" date="2016-03" db="EMBL/GenBank/DDBJ databases">
        <title>The evolution of Pseudomonas syringae pv. actinidiae in New Zealand.</title>
        <authorList>
            <person name="Taiaroa G."/>
            <person name="Poulter R.T.M."/>
            <person name="Lamont I."/>
            <person name="Stockwell P."/>
            <person name="Butler M.I."/>
        </authorList>
    </citation>
    <scope>NUCLEOTIDE SEQUENCE</scope>
    <source>
        <strain evidence="2">RT849</strain>
    </source>
</reference>
<protein>
    <recommendedName>
        <fullName evidence="1">HNH nuclease domain-containing protein</fullName>
    </recommendedName>
</protein>
<dbReference type="GO" id="GO:0008270">
    <property type="term" value="F:zinc ion binding"/>
    <property type="evidence" value="ECO:0007669"/>
    <property type="project" value="InterPro"/>
</dbReference>
<dbReference type="Pfam" id="PF01844">
    <property type="entry name" value="HNH"/>
    <property type="match status" value="1"/>
</dbReference>
<dbReference type="InterPro" id="IPR003615">
    <property type="entry name" value="HNH_nuc"/>
</dbReference>
<dbReference type="InterPro" id="IPR037126">
    <property type="entry name" value="PdaC/RsiV-like_sf"/>
</dbReference>
<feature type="domain" description="HNH nuclease" evidence="1">
    <location>
        <begin position="10"/>
        <end position="60"/>
    </location>
</feature>
<accession>A0A2P0QIE6</accession>
<dbReference type="CDD" id="cd00085">
    <property type="entry name" value="HNHc"/>
    <property type="match status" value="1"/>
</dbReference>
<evidence type="ECO:0000259" key="1">
    <source>
        <dbReference type="SMART" id="SM00507"/>
    </source>
</evidence>
<dbReference type="InterPro" id="IPR002711">
    <property type="entry name" value="HNH"/>
</dbReference>
<dbReference type="RefSeq" id="WP_197675306.1">
    <property type="nucleotide sequence ID" value="NZ_CP017009.1"/>
</dbReference>
<dbReference type="GO" id="GO:0003676">
    <property type="term" value="F:nucleic acid binding"/>
    <property type="evidence" value="ECO:0007669"/>
    <property type="project" value="InterPro"/>
</dbReference>
<sequence>MSRIAIPAEVRRAVLVESGHRCAIPRCNETELDVHHIVPWETCRTHEYANLIALCPLCHRRTHKGEIDRKSLMIYKENLAKEYGRHDNGTFRSPVVESRRRMIEENNSQPGFIFQFDFPDFPSTVERIVSRNIEAWGYELLAGLQSAQEQAEIDYPNKDHPFGTLKSELFGSYRVVRRDDRVISIEYAVDFYPSGAAHGGRTTKVANYLVKPFNPITLEYLLGSMERLPELAAVVRQKLADTGNYDLDWLAGGTQPIAENFSLFNVEAYGLAFTFSEYQIACFAAGEQKVWVGFNEIKNICDPKVISLILRDEI</sequence>
<dbReference type="Gene3D" id="3.90.640.20">
    <property type="entry name" value="Heat-shock cognate protein, ATPase"/>
    <property type="match status" value="1"/>
</dbReference>
<dbReference type="GO" id="GO:0004519">
    <property type="term" value="F:endonuclease activity"/>
    <property type="evidence" value="ECO:0007669"/>
    <property type="project" value="InterPro"/>
</dbReference>
<dbReference type="SMART" id="SM00507">
    <property type="entry name" value="HNHc"/>
    <property type="match status" value="1"/>
</dbReference>
<organism evidence="2">
    <name type="scientific">Pseudomonas syringae pv. actinidiae</name>
    <dbReference type="NCBI Taxonomy" id="103796"/>
    <lineage>
        <taxon>Bacteria</taxon>
        <taxon>Pseudomonadati</taxon>
        <taxon>Pseudomonadota</taxon>
        <taxon>Gammaproteobacteria</taxon>
        <taxon>Pseudomonadales</taxon>
        <taxon>Pseudomonadaceae</taxon>
        <taxon>Pseudomonas</taxon>
        <taxon>Pseudomonas syringae</taxon>
    </lineage>
</organism>
<evidence type="ECO:0000313" key="2">
    <source>
        <dbReference type="EMBL" id="ARO45369.1"/>
    </source>
</evidence>